<evidence type="ECO:0000313" key="7">
    <source>
        <dbReference type="Proteomes" id="UP001165083"/>
    </source>
</evidence>
<sequence length="626" mass="69980">MISHLLRTRINEQVSDTTSCFLPEFVGTEYNSNRRESPRWQTDSSKSTRQSVGKRTAGRKGAICIFAILHTSTGTQEVFYSNNNAAVDQLQTVYNRIEQCNNALSDLSARTPTLSATQLQSAEQAVQLFVATMRDAANSADSTAKFDLTRAMTYGTLPFSSNNDDRIVPPIYVDRLHNNELSLLDDIAQWYSIGKEIGRGTFGHVRLGTHRLSGTPVAIKSYTRLDGAKSCLAVDAIGKRVISDSGGDALEWRRVRQEINVLAKLPAHSNIMRFVEYFETPTRIHAITEHVRGTSLCDILRRAPGQRLPERRVKQIFRQIAAAVAALHGQRVIHRDLKLENVLFDEHSGHATVIDFGFSDFEKSSVPDVLDPAEGSSSRKWSKKKNFCGTPSYMAPEVVTSERYDGRPVDIWSLGVLLYVMLCGKFPFQGVGFHQLYQKLRTGAQQLVFISGLSTEVRDLLHSMLAVDPAKRPSACVLCSCSWLRNMESQESLPQQNESLERLLFEAWSGTRQAVCTALAELYGVQLDNVDLDQTNTGQSKHKRLSAFINLAKIVSFPRFRNILTSFPPQALLSSSSESKLQQNEETEIESVSHDNCLEETEPVSRRHKQQLEKLIGLVKISLGTQ</sequence>
<keyword evidence="2 3" id="KW-0067">ATP-binding</keyword>
<proteinExistence type="predicted"/>
<dbReference type="GO" id="GO:0035556">
    <property type="term" value="P:intracellular signal transduction"/>
    <property type="evidence" value="ECO:0007669"/>
    <property type="project" value="TreeGrafter"/>
</dbReference>
<evidence type="ECO:0000259" key="5">
    <source>
        <dbReference type="PROSITE" id="PS50011"/>
    </source>
</evidence>
<reference evidence="6" key="1">
    <citation type="submission" date="2023-04" db="EMBL/GenBank/DDBJ databases">
        <title>Phytophthora lilii NBRC 32176.</title>
        <authorList>
            <person name="Ichikawa N."/>
            <person name="Sato H."/>
            <person name="Tonouchi N."/>
        </authorList>
    </citation>
    <scope>NUCLEOTIDE SEQUENCE</scope>
    <source>
        <strain evidence="6">NBRC 32176</strain>
    </source>
</reference>
<dbReference type="Proteomes" id="UP001165083">
    <property type="component" value="Unassembled WGS sequence"/>
</dbReference>
<evidence type="ECO:0000256" key="1">
    <source>
        <dbReference type="ARBA" id="ARBA00022741"/>
    </source>
</evidence>
<dbReference type="PROSITE" id="PS00108">
    <property type="entry name" value="PROTEIN_KINASE_ST"/>
    <property type="match status" value="1"/>
</dbReference>
<accession>A0A9W6UD06</accession>
<gene>
    <name evidence="6" type="ORF">Plil01_001268200</name>
</gene>
<dbReference type="AlphaFoldDB" id="A0A9W6UD06"/>
<dbReference type="InterPro" id="IPR000719">
    <property type="entry name" value="Prot_kinase_dom"/>
</dbReference>
<dbReference type="InterPro" id="IPR011009">
    <property type="entry name" value="Kinase-like_dom_sf"/>
</dbReference>
<keyword evidence="1 3" id="KW-0547">Nucleotide-binding</keyword>
<evidence type="ECO:0000256" key="4">
    <source>
        <dbReference type="SAM" id="MobiDB-lite"/>
    </source>
</evidence>
<dbReference type="GO" id="GO:0005524">
    <property type="term" value="F:ATP binding"/>
    <property type="evidence" value="ECO:0007669"/>
    <property type="project" value="UniProtKB-UniRule"/>
</dbReference>
<dbReference type="OrthoDB" id="193931at2759"/>
<feature type="compositionally biased region" description="Polar residues" evidence="4">
    <location>
        <begin position="39"/>
        <end position="53"/>
    </location>
</feature>
<evidence type="ECO:0000256" key="2">
    <source>
        <dbReference type="ARBA" id="ARBA00022840"/>
    </source>
</evidence>
<name>A0A9W6UD06_9STRA</name>
<evidence type="ECO:0000313" key="6">
    <source>
        <dbReference type="EMBL" id="GMF29821.1"/>
    </source>
</evidence>
<comment type="caution">
    <text evidence="6">The sequence shown here is derived from an EMBL/GenBank/DDBJ whole genome shotgun (WGS) entry which is preliminary data.</text>
</comment>
<dbReference type="Pfam" id="PF00069">
    <property type="entry name" value="Pkinase"/>
    <property type="match status" value="1"/>
</dbReference>
<dbReference type="GO" id="GO:0004674">
    <property type="term" value="F:protein serine/threonine kinase activity"/>
    <property type="evidence" value="ECO:0007669"/>
    <property type="project" value="TreeGrafter"/>
</dbReference>
<dbReference type="GO" id="GO:0005737">
    <property type="term" value="C:cytoplasm"/>
    <property type="evidence" value="ECO:0007669"/>
    <property type="project" value="TreeGrafter"/>
</dbReference>
<protein>
    <submittedName>
        <fullName evidence="6">Unnamed protein product</fullName>
    </submittedName>
</protein>
<feature type="domain" description="Protein kinase" evidence="5">
    <location>
        <begin position="191"/>
        <end position="484"/>
    </location>
</feature>
<keyword evidence="7" id="KW-1185">Reference proteome</keyword>
<dbReference type="PANTHER" id="PTHR24346">
    <property type="entry name" value="MAP/MICROTUBULE AFFINITY-REGULATING KINASE"/>
    <property type="match status" value="1"/>
</dbReference>
<feature type="binding site" evidence="3">
    <location>
        <position position="220"/>
    </location>
    <ligand>
        <name>ATP</name>
        <dbReference type="ChEBI" id="CHEBI:30616"/>
    </ligand>
</feature>
<dbReference type="SUPFAM" id="SSF56112">
    <property type="entry name" value="Protein kinase-like (PK-like)"/>
    <property type="match status" value="1"/>
</dbReference>
<dbReference type="PROSITE" id="PS00107">
    <property type="entry name" value="PROTEIN_KINASE_ATP"/>
    <property type="match status" value="1"/>
</dbReference>
<evidence type="ECO:0000256" key="3">
    <source>
        <dbReference type="PROSITE-ProRule" id="PRU10141"/>
    </source>
</evidence>
<feature type="region of interest" description="Disordered" evidence="4">
    <location>
        <begin position="32"/>
        <end position="54"/>
    </location>
</feature>
<dbReference type="SMART" id="SM00220">
    <property type="entry name" value="S_TKc"/>
    <property type="match status" value="1"/>
</dbReference>
<dbReference type="PROSITE" id="PS50011">
    <property type="entry name" value="PROTEIN_KINASE_DOM"/>
    <property type="match status" value="1"/>
</dbReference>
<dbReference type="EMBL" id="BSXW01000798">
    <property type="protein sequence ID" value="GMF29821.1"/>
    <property type="molecule type" value="Genomic_DNA"/>
</dbReference>
<organism evidence="6 7">
    <name type="scientific">Phytophthora lilii</name>
    <dbReference type="NCBI Taxonomy" id="2077276"/>
    <lineage>
        <taxon>Eukaryota</taxon>
        <taxon>Sar</taxon>
        <taxon>Stramenopiles</taxon>
        <taxon>Oomycota</taxon>
        <taxon>Peronosporomycetes</taxon>
        <taxon>Peronosporales</taxon>
        <taxon>Peronosporaceae</taxon>
        <taxon>Phytophthora</taxon>
    </lineage>
</organism>
<dbReference type="InterPro" id="IPR017441">
    <property type="entry name" value="Protein_kinase_ATP_BS"/>
</dbReference>
<dbReference type="FunFam" id="1.10.510.10:FF:000571">
    <property type="entry name" value="Maternal embryonic leucine zipper kinase"/>
    <property type="match status" value="1"/>
</dbReference>
<dbReference type="InterPro" id="IPR008271">
    <property type="entry name" value="Ser/Thr_kinase_AS"/>
</dbReference>
<dbReference type="PANTHER" id="PTHR24346:SF30">
    <property type="entry name" value="MATERNAL EMBRYONIC LEUCINE ZIPPER KINASE"/>
    <property type="match status" value="1"/>
</dbReference>
<dbReference type="Gene3D" id="1.10.510.10">
    <property type="entry name" value="Transferase(Phosphotransferase) domain 1"/>
    <property type="match status" value="1"/>
</dbReference>